<feature type="region of interest" description="Disordered" evidence="4">
    <location>
        <begin position="1"/>
        <end position="25"/>
    </location>
</feature>
<evidence type="ECO:0000313" key="6">
    <source>
        <dbReference type="EMBL" id="GLC25273.1"/>
    </source>
</evidence>
<keyword evidence="3" id="KW-0804">Transcription</keyword>
<dbReference type="InterPro" id="IPR000551">
    <property type="entry name" value="MerR-type_HTH_dom"/>
</dbReference>
<feature type="domain" description="HTH merR-type" evidence="5">
    <location>
        <begin position="32"/>
        <end position="101"/>
    </location>
</feature>
<name>A0AA37VAB6_9BACT</name>
<evidence type="ECO:0000256" key="3">
    <source>
        <dbReference type="ARBA" id="ARBA00023163"/>
    </source>
</evidence>
<dbReference type="GO" id="GO:0003677">
    <property type="term" value="F:DNA binding"/>
    <property type="evidence" value="ECO:0007669"/>
    <property type="project" value="UniProtKB-KW"/>
</dbReference>
<dbReference type="PANTHER" id="PTHR30204:SF94">
    <property type="entry name" value="HEAVY METAL-DEPENDENT TRANSCRIPTIONAL REGULATOR HI_0293-RELATED"/>
    <property type="match status" value="1"/>
</dbReference>
<evidence type="ECO:0000259" key="5">
    <source>
        <dbReference type="PROSITE" id="PS50937"/>
    </source>
</evidence>
<dbReference type="InterPro" id="IPR009061">
    <property type="entry name" value="DNA-bd_dom_put_sf"/>
</dbReference>
<sequence length="187" mass="19787">MPASRPSPTRRSQRPPGLDAPEPGPLAATAEVLRIGDLAARTGVSADALRYYERRGLLHPSGRRASGYREYPPEAAGVVHFIKHAQVLGFTLGEVEELLRLRGGAGRRGAGLEVRQVAVEKLRDIDEKLRMLAALRGALADLVTECDQTCGVDPDAADALHCPIIAALNAPDGALADTPLASTEAGR</sequence>
<evidence type="ECO:0000256" key="2">
    <source>
        <dbReference type="ARBA" id="ARBA00023125"/>
    </source>
</evidence>
<gene>
    <name evidence="6" type="ORF">rosag_17860</name>
</gene>
<evidence type="ECO:0000256" key="4">
    <source>
        <dbReference type="SAM" id="MobiDB-lite"/>
    </source>
</evidence>
<comment type="caution">
    <text evidence="6">The sequence shown here is derived from an EMBL/GenBank/DDBJ whole genome shotgun (WGS) entry which is preliminary data.</text>
</comment>
<reference evidence="6" key="1">
    <citation type="submission" date="2022-08" db="EMBL/GenBank/DDBJ databases">
        <title>Draft genome sequencing of Roseisolibacter agri AW1220.</title>
        <authorList>
            <person name="Tobiishi Y."/>
            <person name="Tonouchi A."/>
        </authorList>
    </citation>
    <scope>NUCLEOTIDE SEQUENCE</scope>
    <source>
        <strain evidence="6">AW1220</strain>
    </source>
</reference>
<dbReference type="GO" id="GO:0003700">
    <property type="term" value="F:DNA-binding transcription factor activity"/>
    <property type="evidence" value="ECO:0007669"/>
    <property type="project" value="InterPro"/>
</dbReference>
<dbReference type="PROSITE" id="PS00552">
    <property type="entry name" value="HTH_MERR_1"/>
    <property type="match status" value="1"/>
</dbReference>
<dbReference type="SMART" id="SM00422">
    <property type="entry name" value="HTH_MERR"/>
    <property type="match status" value="1"/>
</dbReference>
<dbReference type="InterPro" id="IPR047057">
    <property type="entry name" value="MerR_fam"/>
</dbReference>
<dbReference type="Proteomes" id="UP001161325">
    <property type="component" value="Unassembled WGS sequence"/>
</dbReference>
<dbReference type="RefSeq" id="WP_284349722.1">
    <property type="nucleotide sequence ID" value="NZ_BRXS01000003.1"/>
</dbReference>
<proteinExistence type="predicted"/>
<protein>
    <recommendedName>
        <fullName evidence="5">HTH merR-type domain-containing protein</fullName>
    </recommendedName>
</protein>
<dbReference type="PROSITE" id="PS50937">
    <property type="entry name" value="HTH_MERR_2"/>
    <property type="match status" value="1"/>
</dbReference>
<dbReference type="PANTHER" id="PTHR30204">
    <property type="entry name" value="REDOX-CYCLING DRUG-SENSING TRANSCRIPTIONAL ACTIVATOR SOXR"/>
    <property type="match status" value="1"/>
</dbReference>
<dbReference type="SUPFAM" id="SSF46955">
    <property type="entry name" value="Putative DNA-binding domain"/>
    <property type="match status" value="1"/>
</dbReference>
<keyword evidence="1" id="KW-0805">Transcription regulation</keyword>
<evidence type="ECO:0000313" key="7">
    <source>
        <dbReference type="Proteomes" id="UP001161325"/>
    </source>
</evidence>
<dbReference type="PRINTS" id="PR00040">
    <property type="entry name" value="HTHMERR"/>
</dbReference>
<organism evidence="6 7">
    <name type="scientific">Roseisolibacter agri</name>
    <dbReference type="NCBI Taxonomy" id="2014610"/>
    <lineage>
        <taxon>Bacteria</taxon>
        <taxon>Pseudomonadati</taxon>
        <taxon>Gemmatimonadota</taxon>
        <taxon>Gemmatimonadia</taxon>
        <taxon>Gemmatimonadales</taxon>
        <taxon>Gemmatimonadaceae</taxon>
        <taxon>Roseisolibacter</taxon>
    </lineage>
</organism>
<keyword evidence="2" id="KW-0238">DNA-binding</keyword>
<dbReference type="AlphaFoldDB" id="A0AA37VAB6"/>
<dbReference type="Pfam" id="PF13411">
    <property type="entry name" value="MerR_1"/>
    <property type="match status" value="1"/>
</dbReference>
<accession>A0AA37VAB6</accession>
<evidence type="ECO:0000256" key="1">
    <source>
        <dbReference type="ARBA" id="ARBA00023015"/>
    </source>
</evidence>
<keyword evidence="7" id="KW-1185">Reference proteome</keyword>
<dbReference type="EMBL" id="BRXS01000003">
    <property type="protein sequence ID" value="GLC25273.1"/>
    <property type="molecule type" value="Genomic_DNA"/>
</dbReference>
<dbReference type="Gene3D" id="1.10.1660.10">
    <property type="match status" value="1"/>
</dbReference>
<feature type="compositionally biased region" description="Low complexity" evidence="4">
    <location>
        <begin position="1"/>
        <end position="16"/>
    </location>
</feature>